<evidence type="ECO:0000313" key="4">
    <source>
        <dbReference type="EMBL" id="CAF3852033.1"/>
    </source>
</evidence>
<dbReference type="AlphaFoldDB" id="A0A816WJJ5"/>
<dbReference type="EMBL" id="CAJNRG010011679">
    <property type="protein sequence ID" value="CAF2134440.1"/>
    <property type="molecule type" value="Genomic_DNA"/>
</dbReference>
<accession>A0A816WJJ5</accession>
<keyword evidence="1" id="KW-0732">Signal</keyword>
<dbReference type="Gene3D" id="3.10.100.10">
    <property type="entry name" value="Mannose-Binding Protein A, subunit A"/>
    <property type="match status" value="1"/>
</dbReference>
<feature type="chain" id="PRO_5035689440" description="C-type lectin domain-containing protein" evidence="1">
    <location>
        <begin position="17"/>
        <end position="661"/>
    </location>
</feature>
<evidence type="ECO:0000313" key="3">
    <source>
        <dbReference type="EMBL" id="CAF2134440.1"/>
    </source>
</evidence>
<dbReference type="PROSITE" id="PS50041">
    <property type="entry name" value="C_TYPE_LECTIN_2"/>
    <property type="match status" value="1"/>
</dbReference>
<dbReference type="InterPro" id="IPR016187">
    <property type="entry name" value="CTDL_fold"/>
</dbReference>
<evidence type="ECO:0000256" key="1">
    <source>
        <dbReference type="SAM" id="SignalP"/>
    </source>
</evidence>
<dbReference type="InterPro" id="IPR016186">
    <property type="entry name" value="C-type_lectin-like/link_sf"/>
</dbReference>
<dbReference type="Proteomes" id="UP000663887">
    <property type="component" value="Unassembled WGS sequence"/>
</dbReference>
<dbReference type="EMBL" id="CAJOBF010000669">
    <property type="protein sequence ID" value="CAF3852033.1"/>
    <property type="molecule type" value="Genomic_DNA"/>
</dbReference>
<evidence type="ECO:0000259" key="2">
    <source>
        <dbReference type="PROSITE" id="PS50041"/>
    </source>
</evidence>
<dbReference type="SMART" id="SM00034">
    <property type="entry name" value="CLECT"/>
    <property type="match status" value="1"/>
</dbReference>
<feature type="signal peptide" evidence="1">
    <location>
        <begin position="1"/>
        <end position="16"/>
    </location>
</feature>
<comment type="caution">
    <text evidence="3">The sequence shown here is derived from an EMBL/GenBank/DDBJ whole genome shotgun (WGS) entry which is preliminary data.</text>
</comment>
<dbReference type="CDD" id="cd00037">
    <property type="entry name" value="CLECT"/>
    <property type="match status" value="1"/>
</dbReference>
<organism evidence="3 5">
    <name type="scientific">Rotaria magnacalcarata</name>
    <dbReference type="NCBI Taxonomy" id="392030"/>
    <lineage>
        <taxon>Eukaryota</taxon>
        <taxon>Metazoa</taxon>
        <taxon>Spiralia</taxon>
        <taxon>Gnathifera</taxon>
        <taxon>Rotifera</taxon>
        <taxon>Eurotatoria</taxon>
        <taxon>Bdelloidea</taxon>
        <taxon>Philodinida</taxon>
        <taxon>Philodinidae</taxon>
        <taxon>Rotaria</taxon>
    </lineage>
</organism>
<proteinExistence type="predicted"/>
<gene>
    <name evidence="4" type="ORF">UXM345_LOCUS7883</name>
    <name evidence="3" type="ORF">XDN619_LOCUS25388</name>
</gene>
<name>A0A816WJJ5_9BILA</name>
<sequence>MMRIFLLFILIGLASTTEHWFIFDLYQFPGFYTPLFTLISSSNNQSIQQEQTYLSFALSTYDRSIIVDISMRHHNGTIKQKESPIQLNIQRADLVFNTINHMIFVVIRNQTILETYVNCKLIDLYLLYSPVRINEYDNETLFYKIENITGNIEHYEVTSNNETTEKEIFEIFSCKQSNVNMTFDEKTTSKIERPLIRKMQHIIEKVQRRKLRSKRQQNQSNSMTYSSDSFTIVYKPNIDKNNIDDINFHTIFNISTLQFHIQYYPNEHLFKIQFNSENYTEFILYAEKSTDRIVSLNSSLAIFLHITSTMITCYVNCEFIDQEFIIDSVYIENIMRQIMNNNQYEYNRQSTLILFNKTIDEIAEMFFCVKLDKKNQDLLPDKYAIRKFANALDVLANNLDNSMNNYQNDKINSKTLSSSPTTQSISTINIPLINGFGSLRVLPSNPNIEKSTISHELVDYDKSCSIDENCDRNKSSMICQSNHCICPKRLFWSTQLHRCIICHDLLIGNRCFRLSNHKSTWHEANDYCQNDNISDDEQEYIMRLASNLNHADIQYLKQSFLHNHNHEHNDYMYWIGATSDFTQKTSYPYNYRTKRHIPTTIFRWYDNHEVGKLNLHDIWCSQTDYMHLTTINNDELCVSIASCGLHADDCHRNYRFICEAI</sequence>
<dbReference type="SUPFAM" id="SSF56436">
    <property type="entry name" value="C-type lectin-like"/>
    <property type="match status" value="1"/>
</dbReference>
<protein>
    <recommendedName>
        <fullName evidence="2">C-type lectin domain-containing protein</fullName>
    </recommendedName>
</protein>
<evidence type="ECO:0000313" key="5">
    <source>
        <dbReference type="Proteomes" id="UP000663887"/>
    </source>
</evidence>
<reference evidence="3" key="1">
    <citation type="submission" date="2021-02" db="EMBL/GenBank/DDBJ databases">
        <authorList>
            <person name="Nowell W R."/>
        </authorList>
    </citation>
    <scope>NUCLEOTIDE SEQUENCE</scope>
</reference>
<dbReference type="InterPro" id="IPR001304">
    <property type="entry name" value="C-type_lectin-like"/>
</dbReference>
<dbReference type="Proteomes" id="UP000663842">
    <property type="component" value="Unassembled WGS sequence"/>
</dbReference>
<feature type="domain" description="C-type lectin" evidence="2">
    <location>
        <begin position="507"/>
        <end position="659"/>
    </location>
</feature>